<keyword evidence="1" id="KW-0472">Membrane</keyword>
<sequence>MLFRFHNQTTRYWYWFGASDACGGLFGVAHQIVVEKHQGKITCQSELNRGTEFVLALPTAGIA</sequence>
<reference evidence="2 3" key="1">
    <citation type="journal article" date="2021" name="Microorganisms">
        <title>Genome Evolution of Filamentous Cyanobacterium Nostoc Species: From Facultative Symbiosis to Free Living.</title>
        <authorList>
            <person name="Huo D."/>
            <person name="Li H."/>
            <person name="Cai F."/>
            <person name="Guo X."/>
            <person name="Qiao Z."/>
            <person name="Wang W."/>
            <person name="Yu G."/>
            <person name="Li R."/>
        </authorList>
    </citation>
    <scope>NUCLEOTIDE SEQUENCE [LARGE SCALE GENOMIC DNA]</scope>
    <source>
        <strain evidence="2 3">CHAB 5714</strain>
    </source>
</reference>
<dbReference type="EMBL" id="JAIVFQ010000016">
    <property type="protein sequence ID" value="MCC5600265.1"/>
    <property type="molecule type" value="Genomic_DNA"/>
</dbReference>
<protein>
    <recommendedName>
        <fullName evidence="4">Histidine kinase</fullName>
    </recommendedName>
</protein>
<name>A0ABS8I7V8_9NOSO</name>
<evidence type="ECO:0000313" key="3">
    <source>
        <dbReference type="Proteomes" id="UP001199525"/>
    </source>
</evidence>
<keyword evidence="1" id="KW-1133">Transmembrane helix</keyword>
<proteinExistence type="predicted"/>
<accession>A0ABS8I7V8</accession>
<dbReference type="SUPFAM" id="SSF55874">
    <property type="entry name" value="ATPase domain of HSP90 chaperone/DNA topoisomerase II/histidine kinase"/>
    <property type="match status" value="1"/>
</dbReference>
<keyword evidence="3" id="KW-1185">Reference proteome</keyword>
<organism evidence="2 3">
    <name type="scientific">Nostoc favosum CHAB5714</name>
    <dbReference type="NCBI Taxonomy" id="2780399"/>
    <lineage>
        <taxon>Bacteria</taxon>
        <taxon>Bacillati</taxon>
        <taxon>Cyanobacteriota</taxon>
        <taxon>Cyanophyceae</taxon>
        <taxon>Nostocales</taxon>
        <taxon>Nostocaceae</taxon>
        <taxon>Nostoc</taxon>
        <taxon>Nostoc favosum</taxon>
    </lineage>
</organism>
<dbReference type="Proteomes" id="UP001199525">
    <property type="component" value="Unassembled WGS sequence"/>
</dbReference>
<evidence type="ECO:0008006" key="4">
    <source>
        <dbReference type="Google" id="ProtNLM"/>
    </source>
</evidence>
<keyword evidence="1" id="KW-0812">Transmembrane</keyword>
<dbReference type="Gene3D" id="3.30.565.10">
    <property type="entry name" value="Histidine kinase-like ATPase, C-terminal domain"/>
    <property type="match status" value="1"/>
</dbReference>
<evidence type="ECO:0000313" key="2">
    <source>
        <dbReference type="EMBL" id="MCC5600265.1"/>
    </source>
</evidence>
<feature type="transmembrane region" description="Helical" evidence="1">
    <location>
        <begin position="12"/>
        <end position="34"/>
    </location>
</feature>
<gene>
    <name evidence="2" type="ORF">LC586_13770</name>
</gene>
<dbReference type="InterPro" id="IPR036890">
    <property type="entry name" value="HATPase_C_sf"/>
</dbReference>
<comment type="caution">
    <text evidence="2">The sequence shown here is derived from an EMBL/GenBank/DDBJ whole genome shotgun (WGS) entry which is preliminary data.</text>
</comment>
<evidence type="ECO:0000256" key="1">
    <source>
        <dbReference type="SAM" id="Phobius"/>
    </source>
</evidence>